<dbReference type="Gene3D" id="3.40.50.300">
    <property type="entry name" value="P-loop containing nucleotide triphosphate hydrolases"/>
    <property type="match status" value="1"/>
</dbReference>
<keyword evidence="7" id="KW-0143">Chaperone</keyword>
<evidence type="ECO:0000256" key="5">
    <source>
        <dbReference type="ARBA" id="ARBA00022942"/>
    </source>
</evidence>
<dbReference type="PROSITE" id="PS00674">
    <property type="entry name" value="AAA"/>
    <property type="match status" value="1"/>
</dbReference>
<evidence type="ECO:0000256" key="3">
    <source>
        <dbReference type="ARBA" id="ARBA00022741"/>
    </source>
</evidence>
<dbReference type="SUPFAM" id="SSF52540">
    <property type="entry name" value="P-loop containing nucleoside triphosphate hydrolases"/>
    <property type="match status" value="1"/>
</dbReference>
<reference evidence="11" key="1">
    <citation type="submission" date="2020-10" db="EMBL/GenBank/DDBJ databases">
        <authorList>
            <person name="Hahn C.J."/>
            <person name="Laso-Perez R."/>
            <person name="Vulcano F."/>
            <person name="Vaziourakis K.-M."/>
            <person name="Stokke R."/>
            <person name="Steen I.H."/>
            <person name="Teske A."/>
            <person name="Boetius A."/>
            <person name="Liebeke M."/>
            <person name="Amann R."/>
            <person name="Knittel K."/>
        </authorList>
    </citation>
    <scope>NUCLEOTIDE SEQUENCE</scope>
    <source>
        <strain evidence="11">Gfbio:e3339647-f889-4370-9287-4fb5cb688e4c:AG392M11_GoMArc1</strain>
    </source>
</reference>
<dbReference type="PANTHER" id="PTHR23073">
    <property type="entry name" value="26S PROTEASOME REGULATORY SUBUNIT"/>
    <property type="match status" value="1"/>
</dbReference>
<name>A0A811T6E8_9EURY</name>
<evidence type="ECO:0000256" key="7">
    <source>
        <dbReference type="ARBA" id="ARBA00023186"/>
    </source>
</evidence>
<dbReference type="Pfam" id="PF00004">
    <property type="entry name" value="AAA"/>
    <property type="match status" value="1"/>
</dbReference>
<keyword evidence="6 9" id="KW-0175">Coiled coil</keyword>
<dbReference type="InterPro" id="IPR003593">
    <property type="entry name" value="AAA+_ATPase"/>
</dbReference>
<keyword evidence="2" id="KW-0963">Cytoplasm</keyword>
<dbReference type="GO" id="GO:0005524">
    <property type="term" value="F:ATP binding"/>
    <property type="evidence" value="ECO:0007669"/>
    <property type="project" value="UniProtKB-KW"/>
</dbReference>
<dbReference type="InterPro" id="IPR003959">
    <property type="entry name" value="ATPase_AAA_core"/>
</dbReference>
<protein>
    <submittedName>
        <fullName evidence="11">Proteasome-activating nucleotidase 1</fullName>
    </submittedName>
</protein>
<dbReference type="SMART" id="SM00382">
    <property type="entry name" value="AAA"/>
    <property type="match status" value="1"/>
</dbReference>
<feature type="domain" description="AAA+ ATPase" evidence="10">
    <location>
        <begin position="176"/>
        <end position="315"/>
    </location>
</feature>
<comment type="similarity">
    <text evidence="1 8">Belongs to the AAA ATPase family.</text>
</comment>
<dbReference type="GO" id="GO:0016887">
    <property type="term" value="F:ATP hydrolysis activity"/>
    <property type="evidence" value="ECO:0007669"/>
    <property type="project" value="InterPro"/>
</dbReference>
<keyword evidence="3 8" id="KW-0547">Nucleotide-binding</keyword>
<dbReference type="NCBIfam" id="NF003069">
    <property type="entry name" value="PRK03992.1"/>
    <property type="match status" value="1"/>
</dbReference>
<evidence type="ECO:0000256" key="9">
    <source>
        <dbReference type="SAM" id="Coils"/>
    </source>
</evidence>
<dbReference type="InterPro" id="IPR041569">
    <property type="entry name" value="AAA_lid_3"/>
</dbReference>
<evidence type="ECO:0000259" key="10">
    <source>
        <dbReference type="SMART" id="SM00382"/>
    </source>
</evidence>
<dbReference type="EMBL" id="CAJHIQ010000002">
    <property type="protein sequence ID" value="CAD6491069.1"/>
    <property type="molecule type" value="Genomic_DNA"/>
</dbReference>
<dbReference type="Proteomes" id="UP000639006">
    <property type="component" value="Unassembled WGS sequence"/>
</dbReference>
<evidence type="ECO:0000313" key="12">
    <source>
        <dbReference type="Proteomes" id="UP000639006"/>
    </source>
</evidence>
<evidence type="ECO:0000256" key="2">
    <source>
        <dbReference type="ARBA" id="ARBA00022490"/>
    </source>
</evidence>
<keyword evidence="5 11" id="KW-0647">Proteasome</keyword>
<evidence type="ECO:0000256" key="6">
    <source>
        <dbReference type="ARBA" id="ARBA00023054"/>
    </source>
</evidence>
<comment type="caution">
    <text evidence="11">The sequence shown here is derived from an EMBL/GenBank/DDBJ whole genome shotgun (WGS) entry which is preliminary data.</text>
</comment>
<dbReference type="Gene3D" id="2.40.50.140">
    <property type="entry name" value="Nucleic acid-binding proteins"/>
    <property type="match status" value="1"/>
</dbReference>
<dbReference type="InterPro" id="IPR012340">
    <property type="entry name" value="NA-bd_OB-fold"/>
</dbReference>
<keyword evidence="4 8" id="KW-0067">ATP-binding</keyword>
<dbReference type="FunFam" id="3.40.50.300:FF:000030">
    <property type="entry name" value="26S protease regulatory subunit 8"/>
    <property type="match status" value="1"/>
</dbReference>
<evidence type="ECO:0000256" key="4">
    <source>
        <dbReference type="ARBA" id="ARBA00022840"/>
    </source>
</evidence>
<feature type="coiled-coil region" evidence="9">
    <location>
        <begin position="19"/>
        <end position="46"/>
    </location>
</feature>
<dbReference type="InterPro" id="IPR050221">
    <property type="entry name" value="26S_Proteasome_ATPase"/>
</dbReference>
<dbReference type="Gene3D" id="1.10.8.60">
    <property type="match status" value="1"/>
</dbReference>
<dbReference type="InterPro" id="IPR027417">
    <property type="entry name" value="P-loop_NTPase"/>
</dbReference>
<sequence length="396" mass="44216">MSEALAKPSSFETEQSRDVLSLLEEVEILKVQNEELRSKLLDITIENGKYLQAINKFQEQVDNLRRPPLFIATVIDIVDGMAILRQHGSNQEILTYMPKDITIDIGSRVAVNNNLSTISVLSKSVDVRARVMELVDVPEVDYDVIGGLKKQIEEVVETIELPLTQPERFKEIGIDPPSAVLLHGPPGTGKTLIAKAVAHRTHATFLCLSGTELVQKYIGEGARLVRDLFQMARDKTPSIVFIDEIDSVASMRSYDGSTGSAEVNRTMIQLLAEIDGFRRREGVKIIAATNRIDLLDQAILRPGRFDRIIEIPLPDEIAREEIFKIHTRKIKLEQIDFKKLAKITAGLSGADIKAMVTEAGMFALRHGGKKVAMSDIRKAQKKLIELKKKDPNQMFA</sequence>
<evidence type="ECO:0000256" key="1">
    <source>
        <dbReference type="ARBA" id="ARBA00006914"/>
    </source>
</evidence>
<accession>A0A811T6E8</accession>
<dbReference type="Pfam" id="PF17862">
    <property type="entry name" value="AAA_lid_3"/>
    <property type="match status" value="1"/>
</dbReference>
<dbReference type="GO" id="GO:0000502">
    <property type="term" value="C:proteasome complex"/>
    <property type="evidence" value="ECO:0007669"/>
    <property type="project" value="UniProtKB-KW"/>
</dbReference>
<gene>
    <name evidence="11" type="primary">pan1</name>
    <name evidence="11" type="ORF">DIAAKJNI_00045</name>
</gene>
<evidence type="ECO:0000256" key="8">
    <source>
        <dbReference type="RuleBase" id="RU003651"/>
    </source>
</evidence>
<dbReference type="InterPro" id="IPR003960">
    <property type="entry name" value="ATPase_AAA_CS"/>
</dbReference>
<evidence type="ECO:0000313" key="11">
    <source>
        <dbReference type="EMBL" id="CAD6491069.1"/>
    </source>
</evidence>
<organism evidence="11 12">
    <name type="scientific">Candidatus Argoarchaeum ethanivorans</name>
    <dbReference type="NCBI Taxonomy" id="2608793"/>
    <lineage>
        <taxon>Archaea</taxon>
        <taxon>Methanobacteriati</taxon>
        <taxon>Methanobacteriota</taxon>
        <taxon>Stenosarchaea group</taxon>
        <taxon>Methanomicrobia</taxon>
        <taxon>Methanosarcinales</taxon>
        <taxon>Methanosarcinales incertae sedis</taxon>
        <taxon>GOM Arc I cluster</taxon>
        <taxon>Candidatus Argoarchaeum</taxon>
    </lineage>
</organism>
<proteinExistence type="inferred from homology"/>
<dbReference type="AlphaFoldDB" id="A0A811T6E8"/>